<proteinExistence type="predicted"/>
<sequence>MMKYTTDNCPNGGPPGCPRSRGRRRSAAAAQKLLDAYLEDQAEAAVQEAVTVLWCGPWLIAVRKMIGMSGSALAT</sequence>
<dbReference type="Proteomes" id="UP000181942">
    <property type="component" value="Unassembled WGS sequence"/>
</dbReference>
<feature type="region of interest" description="Disordered" evidence="1">
    <location>
        <begin position="1"/>
        <end position="24"/>
    </location>
</feature>
<gene>
    <name evidence="2" type="ORF">SAMN02787118_12172</name>
</gene>
<evidence type="ECO:0000313" key="3">
    <source>
        <dbReference type="Proteomes" id="UP000181942"/>
    </source>
</evidence>
<protein>
    <submittedName>
        <fullName evidence="2">Uncharacterized protein</fullName>
    </submittedName>
</protein>
<dbReference type="AlphaFoldDB" id="A0A1I2S4V7"/>
<accession>A0A1I2S4V7</accession>
<name>A0A1I2S4V7_9ACTN</name>
<organism evidence="2 3">
    <name type="scientific">Streptomyces mirabilis</name>
    <dbReference type="NCBI Taxonomy" id="68239"/>
    <lineage>
        <taxon>Bacteria</taxon>
        <taxon>Bacillati</taxon>
        <taxon>Actinomycetota</taxon>
        <taxon>Actinomycetes</taxon>
        <taxon>Kitasatosporales</taxon>
        <taxon>Streptomycetaceae</taxon>
        <taxon>Streptomyces</taxon>
    </lineage>
</organism>
<evidence type="ECO:0000256" key="1">
    <source>
        <dbReference type="SAM" id="MobiDB-lite"/>
    </source>
</evidence>
<reference evidence="2 3" key="1">
    <citation type="submission" date="2016-10" db="EMBL/GenBank/DDBJ databases">
        <authorList>
            <person name="de Groot N.N."/>
        </authorList>
    </citation>
    <scope>NUCLEOTIDE SEQUENCE [LARGE SCALE GENOMIC DNA]</scope>
    <source>
        <strain evidence="2 3">OK461</strain>
    </source>
</reference>
<dbReference type="EMBL" id="FONR01000021">
    <property type="protein sequence ID" value="SFG46779.1"/>
    <property type="molecule type" value="Genomic_DNA"/>
</dbReference>
<evidence type="ECO:0000313" key="2">
    <source>
        <dbReference type="EMBL" id="SFG46779.1"/>
    </source>
</evidence>